<dbReference type="PANTHER" id="PTHR31973:SF149">
    <property type="entry name" value="SWIM-TYPE DOMAIN-CONTAINING PROTEIN"/>
    <property type="match status" value="1"/>
</dbReference>
<evidence type="ECO:0000256" key="2">
    <source>
        <dbReference type="ARBA" id="ARBA00022771"/>
    </source>
</evidence>
<dbReference type="GO" id="GO:0008270">
    <property type="term" value="F:zinc ion binding"/>
    <property type="evidence" value="ECO:0007669"/>
    <property type="project" value="UniProtKB-KW"/>
</dbReference>
<dbReference type="InterPro" id="IPR018289">
    <property type="entry name" value="MULE_transposase_dom"/>
</dbReference>
<gene>
    <name evidence="6" type="ORF">Prudu_020762</name>
</gene>
<feature type="domain" description="SWIM-type" evidence="5">
    <location>
        <begin position="754"/>
        <end position="786"/>
    </location>
</feature>
<dbReference type="SUPFAM" id="SSF54277">
    <property type="entry name" value="CAD &amp; PB1 domains"/>
    <property type="match status" value="1"/>
</dbReference>
<dbReference type="Pfam" id="PF04434">
    <property type="entry name" value="SWIM"/>
    <property type="match status" value="1"/>
</dbReference>
<dbReference type="SMART" id="SM00575">
    <property type="entry name" value="ZnF_PMZ"/>
    <property type="match status" value="1"/>
</dbReference>
<dbReference type="Pfam" id="PF03108">
    <property type="entry name" value="DBD_Tnp_Mut"/>
    <property type="match status" value="1"/>
</dbReference>
<evidence type="ECO:0000256" key="1">
    <source>
        <dbReference type="ARBA" id="ARBA00022723"/>
    </source>
</evidence>
<dbReference type="PROSITE" id="PS50966">
    <property type="entry name" value="ZF_SWIM"/>
    <property type="match status" value="1"/>
</dbReference>
<evidence type="ECO:0000313" key="6">
    <source>
        <dbReference type="EMBL" id="BBH08543.1"/>
    </source>
</evidence>
<protein>
    <submittedName>
        <fullName evidence="6">MuDR family transposase</fullName>
    </submittedName>
</protein>
<dbReference type="EMBL" id="AP019303">
    <property type="protein sequence ID" value="BBH08543.1"/>
    <property type="molecule type" value="Genomic_DNA"/>
</dbReference>
<sequence length="1027" mass="115140">MLRPQNLGFSSHPAPPLLFLVMARTKLILICQSGGEFVIKDDGSMSYTGGEAHAVDINLETVFDDLKFKLAEMLNLEYKSISMKYFLPGNTRTLITLSNDKDLKRMYEFHGKSVTADVFVMGKAGFDSEALSTQRRACGIKLAESVTPVAASTTSAAALHSSPLTVPTDVKSAVGSAAANAIPVVPAPLPLSKQTGSVMSVEERTQSPSGVDAPSSIPSDPVTVTADANVHSSNEFDMNATPADTVKKRRRTAAWKIGADGPTIVAVTDHVGEKRKVMPRKKNILSTTLLQKLMMWVRNKIPFPVKIDTLGQSNDVPPEKLVTLWKDGITGVGQEFKSVKEFRDALQKYAIAHRFMYRLKKNDTNRASGRCIAEGCSWRIHASWDSSVQRFRIKNMNKIHTCGREFWKSYHPTKSWLVSIIKDRLLDSPHLKPKELANGILQDFGIAVNYTQVWRGIEDARELLLGSYREAYNQLPRFCEKMAEANPGSNITLFTGDDRRFQRLFVCFHASIYGFQNGCRPIIFLDATSLKSKYHETFFAATALDGDDGVFPVAFAIVDVENDDNWRWFLEQLRSVVSTSQSLTFVSDREKGLKKSVIEVFENAHHGYSLYRLLESFKKNLKGPFHGDGKGSLPINFVAAAHAVRLDGFKTSTDQIRRVSSQAYDWVLQIEPECWTNALFKGEHYNHVTSDVAETYIKWIEEVRELPIARKIEVLSCKLMELINTRRTDSSTWPTKLTPSKEEKLRQVHKDSINVVDIDKWDCSCLKWKATGLPCCHAIAVFNCTGRNVYDYCSRYFKANNFQLTYSESINPSAPFQPLDSDTIDLETLHTYAHNTGHALIDYDLAFLGISLSANAHAGISTGVAFKVMFADWMVPISHNIYWKELSLLVYVSVAFLIVHIVKVPIAVPDTLFEAICLCKGTRVASATSTFAMLFSSSMSVDLLNRFPVPYERHKIPFRKGNDATSLTHRFAMTYDGFWHSEFYVITPLTVEGLRVVKNCVFRQFFLLLKVSLETFVACAASESDLD</sequence>
<dbReference type="PANTHER" id="PTHR31973">
    <property type="entry name" value="POLYPROTEIN, PUTATIVE-RELATED"/>
    <property type="match status" value="1"/>
</dbReference>
<dbReference type="Pfam" id="PF10551">
    <property type="entry name" value="MULE"/>
    <property type="match status" value="1"/>
</dbReference>
<evidence type="ECO:0000256" key="4">
    <source>
        <dbReference type="PROSITE-ProRule" id="PRU00325"/>
    </source>
</evidence>
<dbReference type="InterPro" id="IPR006564">
    <property type="entry name" value="Znf_PMZ"/>
</dbReference>
<keyword evidence="1" id="KW-0479">Metal-binding</keyword>
<dbReference type="InterPro" id="IPR004332">
    <property type="entry name" value="Transposase_MuDR"/>
</dbReference>
<evidence type="ECO:0000259" key="5">
    <source>
        <dbReference type="PROSITE" id="PS50966"/>
    </source>
</evidence>
<organism evidence="6">
    <name type="scientific">Prunus dulcis</name>
    <name type="common">Almond</name>
    <name type="synonym">Amygdalus dulcis</name>
    <dbReference type="NCBI Taxonomy" id="3755"/>
    <lineage>
        <taxon>Eukaryota</taxon>
        <taxon>Viridiplantae</taxon>
        <taxon>Streptophyta</taxon>
        <taxon>Embryophyta</taxon>
        <taxon>Tracheophyta</taxon>
        <taxon>Spermatophyta</taxon>
        <taxon>Magnoliopsida</taxon>
        <taxon>eudicotyledons</taxon>
        <taxon>Gunneridae</taxon>
        <taxon>Pentapetalae</taxon>
        <taxon>rosids</taxon>
        <taxon>fabids</taxon>
        <taxon>Rosales</taxon>
        <taxon>Rosaceae</taxon>
        <taxon>Amygdaloideae</taxon>
        <taxon>Amygdaleae</taxon>
        <taxon>Prunus</taxon>
    </lineage>
</organism>
<dbReference type="InterPro" id="IPR000270">
    <property type="entry name" value="PB1_dom"/>
</dbReference>
<evidence type="ECO:0000256" key="3">
    <source>
        <dbReference type="ARBA" id="ARBA00022833"/>
    </source>
</evidence>
<dbReference type="SMART" id="SM00666">
    <property type="entry name" value="PB1"/>
    <property type="match status" value="1"/>
</dbReference>
<keyword evidence="2 4" id="KW-0863">Zinc-finger</keyword>
<keyword evidence="3" id="KW-0862">Zinc</keyword>
<dbReference type="InterPro" id="IPR007527">
    <property type="entry name" value="Znf_SWIM"/>
</dbReference>
<accession>A0A4Y1RXS8</accession>
<dbReference type="AlphaFoldDB" id="A0A4Y1RXS8"/>
<reference evidence="6" key="1">
    <citation type="journal article" date="2019" name="Science">
        <title>Mutation of a bHLH transcription factor allowed almond domestication.</title>
        <authorList>
            <person name="Sanchez-Perez R."/>
            <person name="Pavan S."/>
            <person name="Mazzeo R."/>
            <person name="Moldovan C."/>
            <person name="Aiese Cigliano R."/>
            <person name="Del Cueto J."/>
            <person name="Ricciardi F."/>
            <person name="Lotti C."/>
            <person name="Ricciardi L."/>
            <person name="Dicenta F."/>
            <person name="Lopez-Marques R.L."/>
            <person name="Lindberg Moller B."/>
        </authorList>
    </citation>
    <scope>NUCLEOTIDE SEQUENCE</scope>
</reference>
<name>A0A4Y1RXS8_PRUDU</name>
<dbReference type="Pfam" id="PF00564">
    <property type="entry name" value="PB1"/>
    <property type="match status" value="1"/>
</dbReference>
<proteinExistence type="predicted"/>